<sequence>MNEYITYSQPSCSTDLHDADYPALTIEREDGETPYYLHRRVINPEKSLYFFARAVIADTMLTASLPSNMYIDFSNDPPVPMYSTISEE</sequence>
<organism evidence="1 2">
    <name type="scientific">Candidatus Cerribacteria bacterium 'Amazon FNV 2010 28 9'</name>
    <dbReference type="NCBI Taxonomy" id="2081795"/>
    <lineage>
        <taxon>Bacteria</taxon>
        <taxon>Candidatus Cerribacteria</taxon>
    </lineage>
</organism>
<evidence type="ECO:0000313" key="2">
    <source>
        <dbReference type="Proteomes" id="UP000246104"/>
    </source>
</evidence>
<comment type="caution">
    <text evidence="1">The sequence shown here is derived from an EMBL/GenBank/DDBJ whole genome shotgun (WGS) entry which is preliminary data.</text>
</comment>
<dbReference type="AlphaFoldDB" id="A0A317JU43"/>
<protein>
    <submittedName>
        <fullName evidence="1">Uncharacterized protein</fullName>
    </submittedName>
</protein>
<dbReference type="EMBL" id="PSRQ01000012">
    <property type="protein sequence ID" value="PWU24104.1"/>
    <property type="molecule type" value="Genomic_DNA"/>
</dbReference>
<name>A0A317JU43_9BACT</name>
<dbReference type="Proteomes" id="UP000246104">
    <property type="component" value="Unassembled WGS sequence"/>
</dbReference>
<gene>
    <name evidence="1" type="ORF">C5B42_00640</name>
</gene>
<reference evidence="1 2" key="1">
    <citation type="submission" date="2018-02" db="EMBL/GenBank/DDBJ databases">
        <title>Genomic Reconstructions from Amazon Rainforest and Pasture Soil Reveal Novel Insights into the Physiology of Candidate Phyla in Tropical Sites.</title>
        <authorList>
            <person name="Kroeger M.E."/>
            <person name="Delmont T."/>
            <person name="Eren A.M."/>
            <person name="Guo J."/>
            <person name="Meyer K.M."/>
            <person name="Khan K."/>
            <person name="Rodrigues J.L.M."/>
            <person name="Bohannan B.J.M."/>
            <person name="Tringe S."/>
            <person name="Borges C.D."/>
            <person name="Tiedje J."/>
            <person name="Tsai S.M."/>
            <person name="Nusslein K."/>
        </authorList>
    </citation>
    <scope>NUCLEOTIDE SEQUENCE [LARGE SCALE GENOMIC DNA]</scope>
    <source>
        <strain evidence="1">Amazon FNV 2010 28 9</strain>
    </source>
</reference>
<evidence type="ECO:0000313" key="1">
    <source>
        <dbReference type="EMBL" id="PWU24104.1"/>
    </source>
</evidence>
<accession>A0A317JU43</accession>
<proteinExistence type="predicted"/>